<evidence type="ECO:0000256" key="3">
    <source>
        <dbReference type="ARBA" id="ARBA00022737"/>
    </source>
</evidence>
<evidence type="ECO:0000256" key="1">
    <source>
        <dbReference type="ARBA" id="ARBA00004604"/>
    </source>
</evidence>
<dbReference type="PRINTS" id="PR00320">
    <property type="entry name" value="GPROTEINBRPT"/>
</dbReference>
<dbReference type="GO" id="GO:0000472">
    <property type="term" value="P:endonucleolytic cleavage to generate mature 5'-end of SSU-rRNA from (SSU-rRNA, 5.8S rRNA, LSU-rRNA)"/>
    <property type="evidence" value="ECO:0007669"/>
    <property type="project" value="EnsemblFungi"/>
</dbReference>
<dbReference type="STRING" id="1064592.G0VCV5"/>
<evidence type="ECO:0000259" key="7">
    <source>
        <dbReference type="Pfam" id="PF04003"/>
    </source>
</evidence>
<evidence type="ECO:0000313" key="8">
    <source>
        <dbReference type="EMBL" id="CCC69316.1"/>
    </source>
</evidence>
<feature type="repeat" description="WD" evidence="6">
    <location>
        <begin position="691"/>
        <end position="723"/>
    </location>
</feature>
<dbReference type="RefSeq" id="XP_003675681.1">
    <property type="nucleotide sequence ID" value="XM_003675633.1"/>
</dbReference>
<dbReference type="InterPro" id="IPR007148">
    <property type="entry name" value="SSU_processome_Utp12"/>
</dbReference>
<dbReference type="InterPro" id="IPR001680">
    <property type="entry name" value="WD40_rpt"/>
</dbReference>
<dbReference type="InterPro" id="IPR019775">
    <property type="entry name" value="WD40_repeat_CS"/>
</dbReference>
<dbReference type="CDD" id="cd00200">
    <property type="entry name" value="WD40"/>
    <property type="match status" value="1"/>
</dbReference>
<protein>
    <recommendedName>
        <fullName evidence="7">Small-subunit processome Utp12 domain-containing protein</fullName>
    </recommendedName>
</protein>
<dbReference type="InterPro" id="IPR036322">
    <property type="entry name" value="WD40_repeat_dom_sf"/>
</dbReference>
<keyword evidence="2 6" id="KW-0853">WD repeat</keyword>
<dbReference type="InParanoid" id="G0VCV5"/>
<dbReference type="GO" id="GO:0034388">
    <property type="term" value="C:Pwp2p-containing subcomplex of 90S preribosome"/>
    <property type="evidence" value="ECO:0007669"/>
    <property type="project" value="EnsemblFungi"/>
</dbReference>
<evidence type="ECO:0000256" key="4">
    <source>
        <dbReference type="ARBA" id="ARBA00023242"/>
    </source>
</evidence>
<dbReference type="Gene3D" id="2.130.10.10">
    <property type="entry name" value="YVTN repeat-like/Quinoprotein amine dehydrogenase"/>
    <property type="match status" value="3"/>
</dbReference>
<dbReference type="GO" id="GO:0000447">
    <property type="term" value="P:endonucleolytic cleavage in ITS1 to separate SSU-rRNA from 5.8S rRNA and LSU-rRNA from tricistronic rRNA transcript (SSU-rRNA, 5.8S rRNA, LSU-rRNA)"/>
    <property type="evidence" value="ECO:0007669"/>
    <property type="project" value="EnsemblFungi"/>
</dbReference>
<reference key="2">
    <citation type="submission" date="2011-08" db="EMBL/GenBank/DDBJ databases">
        <title>Genome sequence of Naumovozyma castellii.</title>
        <authorList>
            <person name="Gordon J.L."/>
            <person name="Armisen D."/>
            <person name="Proux-Wera E."/>
            <person name="OhEigeartaigh S.S."/>
            <person name="Byrne K.P."/>
            <person name="Wolfe K.H."/>
        </authorList>
    </citation>
    <scope>NUCLEOTIDE SEQUENCE</scope>
    <source>
        <strain>Type strain:CBS 4309</strain>
    </source>
</reference>
<dbReference type="InterPro" id="IPR015943">
    <property type="entry name" value="WD40/YVTN_repeat-like_dom_sf"/>
</dbReference>
<dbReference type="Proteomes" id="UP000001640">
    <property type="component" value="Chromosome 3"/>
</dbReference>
<dbReference type="GO" id="GO:0000480">
    <property type="term" value="P:endonucleolytic cleavage in 5'-ETS of tricistronic rRNA transcript (SSU-rRNA, 5.8S rRNA, LSU-rRNA)"/>
    <property type="evidence" value="ECO:0007669"/>
    <property type="project" value="EnsemblFungi"/>
</dbReference>
<dbReference type="GO" id="GO:0034511">
    <property type="term" value="F:U3 snoRNA binding"/>
    <property type="evidence" value="ECO:0007669"/>
    <property type="project" value="EnsemblFungi"/>
</dbReference>
<dbReference type="eggNOG" id="KOG0306">
    <property type="taxonomic scope" value="Eukaryota"/>
</dbReference>
<feature type="repeat" description="WD" evidence="6">
    <location>
        <begin position="214"/>
        <end position="236"/>
    </location>
</feature>
<dbReference type="PROSITE" id="PS00678">
    <property type="entry name" value="WD_REPEATS_1"/>
    <property type="match status" value="3"/>
</dbReference>
<dbReference type="InterPro" id="IPR051570">
    <property type="entry name" value="TBC1_cilium_biogenesis"/>
</dbReference>
<dbReference type="Pfam" id="PF25172">
    <property type="entry name" value="Beta-prop_WDR3_2nd"/>
    <property type="match status" value="1"/>
</dbReference>
<dbReference type="InterPro" id="IPR020472">
    <property type="entry name" value="WD40_PAC1"/>
</dbReference>
<keyword evidence="4" id="KW-0539">Nucleus</keyword>
<dbReference type="PROSITE" id="PS50082">
    <property type="entry name" value="WD_REPEATS_2"/>
    <property type="match status" value="7"/>
</dbReference>
<dbReference type="Pfam" id="PF04003">
    <property type="entry name" value="Utp12"/>
    <property type="match status" value="1"/>
</dbReference>
<gene>
    <name evidence="8" type="primary">NCAS0C03260</name>
    <name evidence="8" type="ordered locus">NCAS_0C03260</name>
</gene>
<dbReference type="PANTHER" id="PTHR19853">
    <property type="entry name" value="WD REPEAT CONTAINING PROTEIN 3 WDR3"/>
    <property type="match status" value="1"/>
</dbReference>
<feature type="repeat" description="WD" evidence="6">
    <location>
        <begin position="507"/>
        <end position="548"/>
    </location>
</feature>
<feature type="repeat" description="WD" evidence="6">
    <location>
        <begin position="607"/>
        <end position="648"/>
    </location>
</feature>
<evidence type="ECO:0000256" key="6">
    <source>
        <dbReference type="PROSITE-ProRule" id="PRU00221"/>
    </source>
</evidence>
<dbReference type="FunFam" id="2.130.10.10:FF:000178">
    <property type="entry name" value="WD repeat domain 3"/>
    <property type="match status" value="1"/>
</dbReference>
<dbReference type="OMA" id="MNIPLTC"/>
<name>G0VCV5_NAUCA</name>
<evidence type="ECO:0000256" key="5">
    <source>
        <dbReference type="ARBA" id="ARBA00038229"/>
    </source>
</evidence>
<sequence>MLPYSVVLHIYIIHRPGKSYRDRNSINMVKSYQRFEQASVFGVISSNSNCVWLPSTSSKKSHPGQIITGALENVNIWDLKTGELASFLNDGLVPPPGSVDAKSSKPAETTFLQHHKETNLLAVGYNDGVVKVWDLYSKTVLCNLNGHSSAITALKFDTSGTRLISGSRDSNIIVWDLVSEVGLYKLRSHKDAITGIWCNEVTNNNQEENELDWLISTSKDGLIKIWDLKIQQCVETHIAHTGECWSLAVRNDLVITTSSDSQVKFWQLSLQDDTVPNGSKLIEKGIYEKQSKQRGLNVEFIDSIDGVGFFLIQNADRTVEIFRLRKEEEISKALKKREKRLTEKGMTPDEIKKSLEDSFVSMMMHPFQIIRSIYKVKAATWTIATSTKLELTVTTANNTIEYYSIPYEKREPTQPIANKLYNVELQGQRTDIRSIDISDDNKLLATASNGSLKIWNLKTKLCIRTFECGYALTCKFLPGGMLVIIGTRAGELQLFDLASSTQIANIEEAHDAAIWSLDLTSDGKRLITGSADKSVKFWNFQLEQELVPGTSDKFVPKLGLHHDTTLELSDDILSVRVSPEDKFLAVSLLDNTVKVFFLDSMKFFLSLYGHKLPVLSIDISFDSKMIITSSADKNIKIWGLDFGDCHKSLFAHQDSIMNVKFVPESHNFFSCSKDGIIKYWDGDKFECIQKLAAHQSEVWALAIANDASFVVSSSHDHSIRIWEETEDEVFLEEERDKEMEEQYEDTLLASLEEGNGDDAFKGDTKGATNVEFDEATDVHKQTMESLKAGERLMEAFDLGMAEIESFEEYDKNLKLWQRKKTGEPPIKPQGNAILIAIKKTPEEYIMDTLIRIKPSQLEDALLVLPFSYVLKFLKFINIVIGNKKMLNNHLALICKNLFFIVKSNHKELVSQKNEVLKLQITKVKNELRNALKANEDDLGFNIQGMKFIKQQWNLRHNLEFVDEYDQKSHEDKMAKKRTFGTLV</sequence>
<dbReference type="GO" id="GO:0032040">
    <property type="term" value="C:small-subunit processome"/>
    <property type="evidence" value="ECO:0007669"/>
    <property type="project" value="EnsemblFungi"/>
</dbReference>
<dbReference type="KEGG" id="ncs:NCAS_0C03260"/>
<keyword evidence="9" id="KW-1185">Reference proteome</keyword>
<dbReference type="OrthoDB" id="407922at2759"/>
<reference evidence="8 9" key="1">
    <citation type="journal article" date="2011" name="Proc. Natl. Acad. Sci. U.S.A.">
        <title>Evolutionary erosion of yeast sex chromosomes by mating-type switching accidents.</title>
        <authorList>
            <person name="Gordon J.L."/>
            <person name="Armisen D."/>
            <person name="Proux-Wera E."/>
            <person name="Oheigeartaigh S.S."/>
            <person name="Byrne K.P."/>
            <person name="Wolfe K.H."/>
        </authorList>
    </citation>
    <scope>NUCLEOTIDE SEQUENCE [LARGE SCALE GENOMIC DNA]</scope>
    <source>
        <strain evidence="9">ATCC 76901 / BCRC 22586 / CBS 4309 / NBRC 1992 / NRRL Y-12630</strain>
    </source>
</reference>
<dbReference type="PANTHER" id="PTHR19853:SF0">
    <property type="entry name" value="WD REPEAT-CONTAINING PROTEIN 3"/>
    <property type="match status" value="1"/>
</dbReference>
<dbReference type="EMBL" id="HE576754">
    <property type="protein sequence ID" value="CCC69316.1"/>
    <property type="molecule type" value="Genomic_DNA"/>
</dbReference>
<dbReference type="FunFam" id="2.130.10.10:FF:000157">
    <property type="entry name" value="WD repeat domain 3"/>
    <property type="match status" value="1"/>
</dbReference>
<dbReference type="PROSITE" id="PS50294">
    <property type="entry name" value="WD_REPEATS_REGION"/>
    <property type="match status" value="5"/>
</dbReference>
<evidence type="ECO:0000256" key="2">
    <source>
        <dbReference type="ARBA" id="ARBA00022574"/>
    </source>
</evidence>
<dbReference type="FunCoup" id="G0VCV5">
    <property type="interactions" value="1312"/>
</dbReference>
<keyword evidence="3" id="KW-0677">Repeat</keyword>
<feature type="domain" description="Small-subunit processome Utp12" evidence="7">
    <location>
        <begin position="841"/>
        <end position="950"/>
    </location>
</feature>
<feature type="repeat" description="WD" evidence="6">
    <location>
        <begin position="649"/>
        <end position="681"/>
    </location>
</feature>
<organism evidence="8 9">
    <name type="scientific">Naumovozyma castellii</name>
    <name type="common">Yeast</name>
    <name type="synonym">Saccharomyces castellii</name>
    <dbReference type="NCBI Taxonomy" id="27288"/>
    <lineage>
        <taxon>Eukaryota</taxon>
        <taxon>Fungi</taxon>
        <taxon>Dikarya</taxon>
        <taxon>Ascomycota</taxon>
        <taxon>Saccharomycotina</taxon>
        <taxon>Saccharomycetes</taxon>
        <taxon>Saccharomycetales</taxon>
        <taxon>Saccharomycetaceae</taxon>
        <taxon>Naumovozyma</taxon>
    </lineage>
</organism>
<dbReference type="GeneID" id="96902898"/>
<dbReference type="SMART" id="SM00320">
    <property type="entry name" value="WD40"/>
    <property type="match status" value="12"/>
</dbReference>
<dbReference type="AlphaFoldDB" id="G0VCV5"/>
<dbReference type="HOGENOM" id="CLU_005318_0_1_1"/>
<accession>G0VCV5</accession>
<dbReference type="Pfam" id="PF25173">
    <property type="entry name" value="Beta-prop_WDR3_1st"/>
    <property type="match status" value="1"/>
</dbReference>
<feature type="repeat" description="WD" evidence="6">
    <location>
        <begin position="144"/>
        <end position="177"/>
    </location>
</feature>
<comment type="subcellular location">
    <subcellularLocation>
        <location evidence="1">Nucleus</location>
        <location evidence="1">Nucleolus</location>
    </subcellularLocation>
</comment>
<feature type="repeat" description="WD" evidence="6">
    <location>
        <begin position="425"/>
        <end position="465"/>
    </location>
</feature>
<proteinExistence type="inferred from homology"/>
<dbReference type="SUPFAM" id="SSF50978">
    <property type="entry name" value="WD40 repeat-like"/>
    <property type="match status" value="2"/>
</dbReference>
<evidence type="ECO:0000313" key="9">
    <source>
        <dbReference type="Proteomes" id="UP000001640"/>
    </source>
</evidence>
<dbReference type="FunFam" id="2.130.10.10:FF:001139">
    <property type="entry name" value="DIP2p Nucleolar protein"/>
    <property type="match status" value="1"/>
</dbReference>
<comment type="similarity">
    <text evidence="5">Belongs to the WD repeat WDR3/UTP12 family.</text>
</comment>